<name>A0AAV8U008_9ROSI</name>
<keyword evidence="9" id="KW-1185">Reference proteome</keyword>
<evidence type="ECO:0000259" key="5">
    <source>
        <dbReference type="Pfam" id="PF08585"/>
    </source>
</evidence>
<feature type="domain" description="RMI1 N-terminal" evidence="7">
    <location>
        <begin position="128"/>
        <end position="167"/>
    </location>
</feature>
<dbReference type="FunFam" id="2.40.50.770:FF:000004">
    <property type="entry name" value="RecQ-mediated instability protein (DUF1767)"/>
    <property type="match status" value="1"/>
</dbReference>
<gene>
    <name evidence="8" type="ORF">K2173_027675</name>
</gene>
<dbReference type="GO" id="GO:0031422">
    <property type="term" value="C:RecQ family helicase-topoisomerase III complex"/>
    <property type="evidence" value="ECO:0007669"/>
    <property type="project" value="TreeGrafter"/>
</dbReference>
<evidence type="ECO:0000256" key="4">
    <source>
        <dbReference type="SAM" id="MobiDB-lite"/>
    </source>
</evidence>
<dbReference type="Proteomes" id="UP001159364">
    <property type="component" value="Linkage Group LG02"/>
</dbReference>
<dbReference type="GO" id="GO:0016604">
    <property type="term" value="C:nuclear body"/>
    <property type="evidence" value="ECO:0007669"/>
    <property type="project" value="TreeGrafter"/>
</dbReference>
<feature type="region of interest" description="Disordered" evidence="4">
    <location>
        <begin position="320"/>
        <end position="340"/>
    </location>
</feature>
<comment type="caution">
    <text evidence="8">The sequence shown here is derived from an EMBL/GenBank/DDBJ whole genome shotgun (WGS) entry which is preliminary data.</text>
</comment>
<proteinExistence type="inferred from homology"/>
<dbReference type="EMBL" id="JAIWQS010000002">
    <property type="protein sequence ID" value="KAJ8772498.1"/>
    <property type="molecule type" value="Genomic_DNA"/>
</dbReference>
<evidence type="ECO:0000256" key="3">
    <source>
        <dbReference type="ARBA" id="ARBA00077519"/>
    </source>
</evidence>
<dbReference type="Pfam" id="PF21000">
    <property type="entry name" value="RMI1_N_N"/>
    <property type="match status" value="1"/>
</dbReference>
<dbReference type="InterPro" id="IPR032199">
    <property type="entry name" value="RMI1_C"/>
</dbReference>
<dbReference type="InterPro" id="IPR042470">
    <property type="entry name" value="RMI1_N_C_sf"/>
</dbReference>
<evidence type="ECO:0000313" key="8">
    <source>
        <dbReference type="EMBL" id="KAJ8772498.1"/>
    </source>
</evidence>
<feature type="domain" description="RecQ-mediated genome instability protein 1 C-terminal OB-fold" evidence="6">
    <location>
        <begin position="479"/>
        <end position="620"/>
    </location>
</feature>
<evidence type="ECO:0000256" key="1">
    <source>
        <dbReference type="ARBA" id="ARBA00006395"/>
    </source>
</evidence>
<reference evidence="8 9" key="1">
    <citation type="submission" date="2021-09" db="EMBL/GenBank/DDBJ databases">
        <title>Genomic insights and catalytic innovation underlie evolution of tropane alkaloids biosynthesis.</title>
        <authorList>
            <person name="Wang Y.-J."/>
            <person name="Tian T."/>
            <person name="Huang J.-P."/>
            <person name="Huang S.-X."/>
        </authorList>
    </citation>
    <scope>NUCLEOTIDE SEQUENCE [LARGE SCALE GENOMIC DNA]</scope>
    <source>
        <strain evidence="8">KIB-2018</strain>
        <tissue evidence="8">Leaf</tissue>
    </source>
</reference>
<sequence length="641" mass="70009">MKAVRLIIQMPPVSLLPKQNSSKCNLHSQNAELMPRRRLRLSSYSDEDDDNDIHLQESAAEQRPSVANPSNLIPEPVPISDDEFINVSDDLDIPPPPEPESEHNSYESHPARPLSSDEGSGCPVSDFLSRMGLRLKREWLESCIRGLELDVATMAKLCFEQFLFSDMNYCGGGVLPPNVDSMHLVDLSGPFVLQVDEIVNISCPLRDRYQEASPGSKRCLKLSMTDGIQRVFGMEYRPIKDLKVLAPAGLKIVICNVHVRRGLLLLVPEAIEVLGGTVQELDAARQCLVNEVNKPPRGKRSRTGVVPPLATRASLAAWPQVSQSTDSSVNNQGHMGSSVSASRHGNGFVNIPGQSNNTIDGPGHTDFAVNVTGNISSSAVQPADLQQTDNQGSCDVALHTVTNQWTREESTISMSAEKSAANRLSSVAFEVEEMRIDTPVSGENSGPNDLSNGLPAHGDIGMVEEHGQPLILSGEKAIPFTYLASLSAQWAAVRENTSSVQGKVKCFLTGVKAFQYKQRTRYELQVYVDDGSLISDILIDHNLVQKGIGHSPEDVTAALSSSNKENARDMKETLKNFQMFLVNFEGVMLIEMNETSSVPIALEMNQGCTASDAWLLIRRLKSLAPVQTPQNPTVNRVDISP</sequence>
<feature type="domain" description="RecQ mediated genome instability protein 1 OB-fold" evidence="5">
    <location>
        <begin position="175"/>
        <end position="285"/>
    </location>
</feature>
<dbReference type="AlphaFoldDB" id="A0AAV8U008"/>
<dbReference type="Pfam" id="PF08585">
    <property type="entry name" value="RMI1_N_C"/>
    <property type="match status" value="1"/>
</dbReference>
<dbReference type="InterPro" id="IPR013894">
    <property type="entry name" value="RMI1_OB"/>
</dbReference>
<dbReference type="SMART" id="SM01161">
    <property type="entry name" value="DUF1767"/>
    <property type="match status" value="1"/>
</dbReference>
<dbReference type="PANTHER" id="PTHR14790:SF15">
    <property type="entry name" value="RECQ-MEDIATED GENOME INSTABILITY PROTEIN 1"/>
    <property type="match status" value="1"/>
</dbReference>
<dbReference type="Gene3D" id="2.40.50.770">
    <property type="entry name" value="RecQ-mediated genome instability protein Rmi1, C-terminal domain"/>
    <property type="match status" value="1"/>
</dbReference>
<dbReference type="GO" id="GO:0000724">
    <property type="term" value="P:double-strand break repair via homologous recombination"/>
    <property type="evidence" value="ECO:0007669"/>
    <property type="project" value="TreeGrafter"/>
</dbReference>
<feature type="compositionally biased region" description="Acidic residues" evidence="4">
    <location>
        <begin position="80"/>
        <end position="92"/>
    </location>
</feature>
<organism evidence="8 9">
    <name type="scientific">Erythroxylum novogranatense</name>
    <dbReference type="NCBI Taxonomy" id="1862640"/>
    <lineage>
        <taxon>Eukaryota</taxon>
        <taxon>Viridiplantae</taxon>
        <taxon>Streptophyta</taxon>
        <taxon>Embryophyta</taxon>
        <taxon>Tracheophyta</taxon>
        <taxon>Spermatophyta</taxon>
        <taxon>Magnoliopsida</taxon>
        <taxon>eudicotyledons</taxon>
        <taxon>Gunneridae</taxon>
        <taxon>Pentapetalae</taxon>
        <taxon>rosids</taxon>
        <taxon>fabids</taxon>
        <taxon>Malpighiales</taxon>
        <taxon>Erythroxylaceae</taxon>
        <taxon>Erythroxylum</taxon>
    </lineage>
</organism>
<evidence type="ECO:0000313" key="9">
    <source>
        <dbReference type="Proteomes" id="UP001159364"/>
    </source>
</evidence>
<dbReference type="PANTHER" id="PTHR14790">
    <property type="entry name" value="RECQ-MEDIATED GENOME INSTABILITY PROTEIN 1 RMI1"/>
    <property type="match status" value="1"/>
</dbReference>
<evidence type="ECO:0000259" key="7">
    <source>
        <dbReference type="Pfam" id="PF21000"/>
    </source>
</evidence>
<dbReference type="InterPro" id="IPR049363">
    <property type="entry name" value="RMI1_N"/>
</dbReference>
<feature type="region of interest" description="Disordered" evidence="4">
    <location>
        <begin position="59"/>
        <end position="121"/>
    </location>
</feature>
<dbReference type="GO" id="GO:0000712">
    <property type="term" value="P:resolution of meiotic recombination intermediates"/>
    <property type="evidence" value="ECO:0007669"/>
    <property type="project" value="TreeGrafter"/>
</dbReference>
<dbReference type="Pfam" id="PF16099">
    <property type="entry name" value="RMI1_C"/>
    <property type="match status" value="1"/>
</dbReference>
<evidence type="ECO:0000259" key="6">
    <source>
        <dbReference type="Pfam" id="PF16099"/>
    </source>
</evidence>
<evidence type="ECO:0000256" key="2">
    <source>
        <dbReference type="ARBA" id="ARBA00018987"/>
    </source>
</evidence>
<comment type="similarity">
    <text evidence="1">Belongs to the RMI1 family.</text>
</comment>
<dbReference type="GO" id="GO:0000166">
    <property type="term" value="F:nucleotide binding"/>
    <property type="evidence" value="ECO:0007669"/>
    <property type="project" value="InterPro"/>
</dbReference>
<feature type="compositionally biased region" description="Basic and acidic residues" evidence="4">
    <location>
        <begin position="100"/>
        <end position="110"/>
    </location>
</feature>
<accession>A0AAV8U008</accession>
<protein>
    <recommendedName>
        <fullName evidence="2">RecQ-mediated genome instability protein 1</fullName>
    </recommendedName>
    <alternativeName>
        <fullName evidence="3">BLM-associated protein of 75 kDa homolog</fullName>
    </alternativeName>
</protein>